<comment type="cofactor">
    <cofactor evidence="3">
        <name>Mg(2+)</name>
        <dbReference type="ChEBI" id="CHEBI:18420"/>
    </cofactor>
</comment>
<dbReference type="GO" id="GO:0006298">
    <property type="term" value="P:mismatch repair"/>
    <property type="evidence" value="ECO:0007669"/>
    <property type="project" value="TreeGrafter"/>
</dbReference>
<evidence type="ECO:0000313" key="21">
    <source>
        <dbReference type="EMBL" id="PIV10373.1"/>
    </source>
</evidence>
<dbReference type="EMBL" id="PEUX01000019">
    <property type="protein sequence ID" value="PIV10373.1"/>
    <property type="molecule type" value="Genomic_DNA"/>
</dbReference>
<dbReference type="PANTHER" id="PTHR10954">
    <property type="entry name" value="RIBONUCLEASE H2 SUBUNIT A"/>
    <property type="match status" value="1"/>
</dbReference>
<dbReference type="GO" id="GO:0032299">
    <property type="term" value="C:ribonuclease H2 complex"/>
    <property type="evidence" value="ECO:0007669"/>
    <property type="project" value="TreeGrafter"/>
</dbReference>
<evidence type="ECO:0000256" key="17">
    <source>
        <dbReference type="ARBA" id="ARBA00049348"/>
    </source>
</evidence>
<dbReference type="InterPro" id="IPR001352">
    <property type="entry name" value="RNase_HII/HIII"/>
</dbReference>
<dbReference type="CDD" id="cd07182">
    <property type="entry name" value="RNase_HII_bacteria_HII_like"/>
    <property type="match status" value="1"/>
</dbReference>
<evidence type="ECO:0000256" key="11">
    <source>
        <dbReference type="ARBA" id="ARBA00022723"/>
    </source>
</evidence>
<dbReference type="GO" id="GO:0005737">
    <property type="term" value="C:cytoplasm"/>
    <property type="evidence" value="ECO:0007669"/>
    <property type="project" value="UniProtKB-SubCell"/>
</dbReference>
<evidence type="ECO:0000256" key="7">
    <source>
        <dbReference type="ARBA" id="ARBA00022490"/>
    </source>
</evidence>
<keyword evidence="16" id="KW-0464">Manganese</keyword>
<dbReference type="NCBIfam" id="TIGR00589">
    <property type="entry name" value="ogt"/>
    <property type="match status" value="1"/>
</dbReference>
<keyword evidence="9" id="KW-0808">Transferase</keyword>
<dbReference type="InterPro" id="IPR014048">
    <property type="entry name" value="MethylDNA_cys_MeTrfase_DNA-bd"/>
</dbReference>
<dbReference type="InterPro" id="IPR012337">
    <property type="entry name" value="RNaseH-like_sf"/>
</dbReference>
<dbReference type="InterPro" id="IPR036217">
    <property type="entry name" value="MethylDNA_cys_MeTrfase_DNAb"/>
</dbReference>
<feature type="binding site" evidence="18">
    <location>
        <position position="133"/>
    </location>
    <ligand>
        <name>a divalent metal cation</name>
        <dbReference type="ChEBI" id="CHEBI:60240"/>
    </ligand>
</feature>
<evidence type="ECO:0000256" key="10">
    <source>
        <dbReference type="ARBA" id="ARBA00022722"/>
    </source>
</evidence>
<evidence type="ECO:0000256" key="3">
    <source>
        <dbReference type="ARBA" id="ARBA00001946"/>
    </source>
</evidence>
<comment type="subcellular location">
    <subcellularLocation>
        <location evidence="5">Cytoplasm</location>
    </subcellularLocation>
</comment>
<evidence type="ECO:0000256" key="1">
    <source>
        <dbReference type="ARBA" id="ARBA00000077"/>
    </source>
</evidence>
<evidence type="ECO:0000256" key="8">
    <source>
        <dbReference type="ARBA" id="ARBA00022603"/>
    </source>
</evidence>
<evidence type="ECO:0000256" key="9">
    <source>
        <dbReference type="ARBA" id="ARBA00022679"/>
    </source>
</evidence>
<dbReference type="SUPFAM" id="SSF53098">
    <property type="entry name" value="Ribonuclease H-like"/>
    <property type="match status" value="1"/>
</dbReference>
<organism evidence="21 22">
    <name type="scientific">Candidatus Portnoybacteria bacterium CG03_land_8_20_14_0_80_41_10</name>
    <dbReference type="NCBI Taxonomy" id="1974808"/>
    <lineage>
        <taxon>Bacteria</taxon>
        <taxon>Candidatus Portnoyibacteriota</taxon>
    </lineage>
</organism>
<dbReference type="EC" id="3.1.26.4" evidence="19"/>
<dbReference type="SUPFAM" id="SSF46767">
    <property type="entry name" value="Methylated DNA-protein cysteine methyltransferase, C-terminal domain"/>
    <property type="match status" value="1"/>
</dbReference>
<dbReference type="GO" id="GO:0043137">
    <property type="term" value="P:DNA replication, removal of RNA primer"/>
    <property type="evidence" value="ECO:0007669"/>
    <property type="project" value="TreeGrafter"/>
</dbReference>
<dbReference type="GO" id="GO:0003723">
    <property type="term" value="F:RNA binding"/>
    <property type="evidence" value="ECO:0007669"/>
    <property type="project" value="UniProtKB-UniRule"/>
</dbReference>
<feature type="non-terminal residue" evidence="21">
    <location>
        <position position="324"/>
    </location>
</feature>
<name>A0A2M7BUY2_9BACT</name>
<dbReference type="Gene3D" id="1.10.10.10">
    <property type="entry name" value="Winged helix-like DNA-binding domain superfamily/Winged helix DNA-binding domain"/>
    <property type="match status" value="1"/>
</dbReference>
<evidence type="ECO:0000256" key="16">
    <source>
        <dbReference type="ARBA" id="ARBA00023211"/>
    </source>
</evidence>
<comment type="caution">
    <text evidence="21">The sequence shown here is derived from an EMBL/GenBank/DDBJ whole genome shotgun (WGS) entry which is preliminary data.</text>
</comment>
<evidence type="ECO:0000256" key="19">
    <source>
        <dbReference type="RuleBase" id="RU003515"/>
    </source>
</evidence>
<evidence type="ECO:0000313" key="22">
    <source>
        <dbReference type="Proteomes" id="UP000229894"/>
    </source>
</evidence>
<evidence type="ECO:0000256" key="15">
    <source>
        <dbReference type="ARBA" id="ARBA00023204"/>
    </source>
</evidence>
<comment type="cofactor">
    <cofactor evidence="18">
        <name>Mn(2+)</name>
        <dbReference type="ChEBI" id="CHEBI:29035"/>
    </cofactor>
    <cofactor evidence="18">
        <name>Mg(2+)</name>
        <dbReference type="ChEBI" id="CHEBI:18420"/>
    </cofactor>
    <text evidence="18">Manganese or magnesium. Binds 1 divalent metal ion per monomer in the absence of substrate. May bind a second metal ion after substrate binding.</text>
</comment>
<dbReference type="HAMAP" id="MF_00052_B">
    <property type="entry name" value="RNase_HII_B"/>
    <property type="match status" value="1"/>
</dbReference>
<evidence type="ECO:0000256" key="5">
    <source>
        <dbReference type="ARBA" id="ARBA00004496"/>
    </source>
</evidence>
<protein>
    <recommendedName>
        <fullName evidence="19">Ribonuclease</fullName>
        <ecNumber evidence="19">3.1.26.4</ecNumber>
    </recommendedName>
</protein>
<dbReference type="InterPro" id="IPR001497">
    <property type="entry name" value="MethylDNA_cys_MeTrfase_AS"/>
</dbReference>
<comment type="catalytic activity">
    <reaction evidence="2">
        <text>a 4-O-methyl-thymidine in DNA + L-cysteinyl-[protein] = a thymidine in DNA + S-methyl-L-cysteinyl-[protein]</text>
        <dbReference type="Rhea" id="RHEA:53428"/>
        <dbReference type="Rhea" id="RHEA-COMP:10131"/>
        <dbReference type="Rhea" id="RHEA-COMP:10132"/>
        <dbReference type="Rhea" id="RHEA-COMP:13555"/>
        <dbReference type="Rhea" id="RHEA-COMP:13556"/>
        <dbReference type="ChEBI" id="CHEBI:29950"/>
        <dbReference type="ChEBI" id="CHEBI:82612"/>
        <dbReference type="ChEBI" id="CHEBI:137386"/>
        <dbReference type="ChEBI" id="CHEBI:137387"/>
        <dbReference type="EC" id="2.1.1.63"/>
    </reaction>
</comment>
<evidence type="ECO:0000256" key="12">
    <source>
        <dbReference type="ARBA" id="ARBA00022759"/>
    </source>
</evidence>
<dbReference type="AlphaFoldDB" id="A0A2M7BUY2"/>
<feature type="binding site" evidence="18">
    <location>
        <position position="22"/>
    </location>
    <ligand>
        <name>a divalent metal cation</name>
        <dbReference type="ChEBI" id="CHEBI:60240"/>
    </ligand>
</feature>
<feature type="domain" description="RNase H type-2" evidence="20">
    <location>
        <begin position="16"/>
        <end position="230"/>
    </location>
</feature>
<keyword evidence="13" id="KW-0227">DNA damage</keyword>
<keyword evidence="11 18" id="KW-0479">Metal-binding</keyword>
<evidence type="ECO:0000256" key="2">
    <source>
        <dbReference type="ARBA" id="ARBA00001286"/>
    </source>
</evidence>
<dbReference type="InterPro" id="IPR036397">
    <property type="entry name" value="RNaseH_sf"/>
</dbReference>
<dbReference type="Gene3D" id="3.30.420.10">
    <property type="entry name" value="Ribonuclease H-like superfamily/Ribonuclease H"/>
    <property type="match status" value="1"/>
</dbReference>
<dbReference type="GO" id="GO:0046872">
    <property type="term" value="F:metal ion binding"/>
    <property type="evidence" value="ECO:0007669"/>
    <property type="project" value="UniProtKB-KW"/>
</dbReference>
<dbReference type="Pfam" id="PF01351">
    <property type="entry name" value="RNase_HII"/>
    <property type="match status" value="1"/>
</dbReference>
<keyword evidence="14 18" id="KW-0378">Hydrolase</keyword>
<comment type="function">
    <text evidence="4 19">Endonuclease that specifically degrades the RNA of RNA-DNA hybrids.</text>
</comment>
<comment type="catalytic activity">
    <reaction evidence="1 18 19">
        <text>Endonucleolytic cleavage to 5'-phosphomonoester.</text>
        <dbReference type="EC" id="3.1.26.4"/>
    </reaction>
</comment>
<comment type="catalytic activity">
    <reaction evidence="17">
        <text>a 6-O-methyl-2'-deoxyguanosine in DNA + L-cysteinyl-[protein] = S-methyl-L-cysteinyl-[protein] + a 2'-deoxyguanosine in DNA</text>
        <dbReference type="Rhea" id="RHEA:24000"/>
        <dbReference type="Rhea" id="RHEA-COMP:10131"/>
        <dbReference type="Rhea" id="RHEA-COMP:10132"/>
        <dbReference type="Rhea" id="RHEA-COMP:11367"/>
        <dbReference type="Rhea" id="RHEA-COMP:11368"/>
        <dbReference type="ChEBI" id="CHEBI:29950"/>
        <dbReference type="ChEBI" id="CHEBI:82612"/>
        <dbReference type="ChEBI" id="CHEBI:85445"/>
        <dbReference type="ChEBI" id="CHEBI:85448"/>
        <dbReference type="EC" id="2.1.1.63"/>
    </reaction>
</comment>
<proteinExistence type="inferred from homology"/>
<dbReference type="GO" id="GO:0004523">
    <property type="term" value="F:RNA-DNA hybrid ribonuclease activity"/>
    <property type="evidence" value="ECO:0007669"/>
    <property type="project" value="UniProtKB-UniRule"/>
</dbReference>
<dbReference type="NCBIfam" id="NF000595">
    <property type="entry name" value="PRK00015.1-3"/>
    <property type="match status" value="1"/>
</dbReference>
<keyword evidence="15" id="KW-0234">DNA repair</keyword>
<dbReference type="GO" id="GO:0003908">
    <property type="term" value="F:methylated-DNA-[protein]-cysteine S-methyltransferase activity"/>
    <property type="evidence" value="ECO:0007669"/>
    <property type="project" value="UniProtKB-EC"/>
</dbReference>
<evidence type="ECO:0000256" key="6">
    <source>
        <dbReference type="ARBA" id="ARBA00007383"/>
    </source>
</evidence>
<dbReference type="PROSITE" id="PS51975">
    <property type="entry name" value="RNASE_H_2"/>
    <property type="match status" value="1"/>
</dbReference>
<feature type="binding site" evidence="18">
    <location>
        <position position="23"/>
    </location>
    <ligand>
        <name>a divalent metal cation</name>
        <dbReference type="ChEBI" id="CHEBI:60240"/>
    </ligand>
</feature>
<dbReference type="InterPro" id="IPR024567">
    <property type="entry name" value="RNase_HII/HIII_dom"/>
</dbReference>
<evidence type="ECO:0000256" key="18">
    <source>
        <dbReference type="PROSITE-ProRule" id="PRU01319"/>
    </source>
</evidence>
<sequence>MIFSPQEKSVFRKGYRIVAGIDEAGRGALAGPVAAAAVVVPRDALRALRGTPLKGVLLRASLKSTPLRDSKLLTPKQREEIFEMIKQEPAIEWRVSFVWPKAIDRINIWQATLLAWRRCLKKLNHQPDFLFLDGKYVLPFATSDVANIAQRAVIKGDQKIVLLSLASIVAKVSRDRLMERLGRKYPQYSLAQHKGYGTRLHFEKLTKFGPSEIHRYSFRPVFNQLPFKDKVYYVVSRIPRGQVMTYQQVAQRIGQPRSYRAVGNVLNKNENRRIPCHRVIRSDNQIGGYNRGSQLKRKLLRKEGIDLTKSAEFNILINRRGSST</sequence>
<gene>
    <name evidence="21" type="ORF">COS49_00810</name>
</gene>
<comment type="similarity">
    <text evidence="6 19">Belongs to the RNase HII family.</text>
</comment>
<evidence type="ECO:0000256" key="13">
    <source>
        <dbReference type="ARBA" id="ARBA00022763"/>
    </source>
</evidence>
<reference evidence="22" key="1">
    <citation type="submission" date="2017-09" db="EMBL/GenBank/DDBJ databases">
        <title>Depth-based differentiation of microbial function through sediment-hosted aquifers and enrichment of novel symbionts in the deep terrestrial subsurface.</title>
        <authorList>
            <person name="Probst A.J."/>
            <person name="Ladd B."/>
            <person name="Jarett J.K."/>
            <person name="Geller-Mcgrath D.E."/>
            <person name="Sieber C.M.K."/>
            <person name="Emerson J.B."/>
            <person name="Anantharaman K."/>
            <person name="Thomas B.C."/>
            <person name="Malmstrom R."/>
            <person name="Stieglmeier M."/>
            <person name="Klingl A."/>
            <person name="Woyke T."/>
            <person name="Ryan C.M."/>
            <person name="Banfield J.F."/>
        </authorList>
    </citation>
    <scope>NUCLEOTIDE SEQUENCE [LARGE SCALE GENOMIC DNA]</scope>
</reference>
<dbReference type="PROSITE" id="PS00374">
    <property type="entry name" value="MGMT"/>
    <property type="match status" value="1"/>
</dbReference>
<keyword evidence="7" id="KW-0963">Cytoplasm</keyword>
<dbReference type="Proteomes" id="UP000229894">
    <property type="component" value="Unassembled WGS sequence"/>
</dbReference>
<evidence type="ECO:0000256" key="4">
    <source>
        <dbReference type="ARBA" id="ARBA00004065"/>
    </source>
</evidence>
<dbReference type="InterPro" id="IPR036388">
    <property type="entry name" value="WH-like_DNA-bd_sf"/>
</dbReference>
<evidence type="ECO:0000256" key="14">
    <source>
        <dbReference type="ARBA" id="ARBA00022801"/>
    </source>
</evidence>
<dbReference type="GO" id="GO:0032259">
    <property type="term" value="P:methylation"/>
    <property type="evidence" value="ECO:0007669"/>
    <property type="project" value="UniProtKB-KW"/>
</dbReference>
<dbReference type="CDD" id="cd06445">
    <property type="entry name" value="ATase"/>
    <property type="match status" value="1"/>
</dbReference>
<keyword evidence="10 18" id="KW-0540">Nuclease</keyword>
<evidence type="ECO:0000259" key="20">
    <source>
        <dbReference type="PROSITE" id="PS51975"/>
    </source>
</evidence>
<keyword evidence="8" id="KW-0489">Methyltransferase</keyword>
<keyword evidence="12 18" id="KW-0255">Endonuclease</keyword>
<dbReference type="PANTHER" id="PTHR10954:SF18">
    <property type="entry name" value="RIBONUCLEASE HII"/>
    <property type="match status" value="1"/>
</dbReference>
<accession>A0A2M7BUY2</accession>
<dbReference type="InterPro" id="IPR022898">
    <property type="entry name" value="RNase_HII"/>
</dbReference>
<dbReference type="Pfam" id="PF01035">
    <property type="entry name" value="DNA_binding_1"/>
    <property type="match status" value="1"/>
</dbReference>